<dbReference type="InterPro" id="IPR025736">
    <property type="entry name" value="PucR_C-HTH_dom"/>
</dbReference>
<dbReference type="RefSeq" id="WP_378061983.1">
    <property type="nucleotide sequence ID" value="NZ_JBHSIS010000026.1"/>
</dbReference>
<organism evidence="3 4">
    <name type="scientific">Actinophytocola glycyrrhizae</name>
    <dbReference type="NCBI Taxonomy" id="2044873"/>
    <lineage>
        <taxon>Bacteria</taxon>
        <taxon>Bacillati</taxon>
        <taxon>Actinomycetota</taxon>
        <taxon>Actinomycetes</taxon>
        <taxon>Pseudonocardiales</taxon>
        <taxon>Pseudonocardiaceae</taxon>
    </lineage>
</organism>
<evidence type="ECO:0000313" key="4">
    <source>
        <dbReference type="Proteomes" id="UP001595859"/>
    </source>
</evidence>
<evidence type="ECO:0000256" key="1">
    <source>
        <dbReference type="ARBA" id="ARBA00006754"/>
    </source>
</evidence>
<dbReference type="InterPro" id="IPR041522">
    <property type="entry name" value="CdaR_GGDEF"/>
</dbReference>
<reference evidence="4" key="1">
    <citation type="journal article" date="2019" name="Int. J. Syst. Evol. Microbiol.">
        <title>The Global Catalogue of Microorganisms (GCM) 10K type strain sequencing project: providing services to taxonomists for standard genome sequencing and annotation.</title>
        <authorList>
            <consortium name="The Broad Institute Genomics Platform"/>
            <consortium name="The Broad Institute Genome Sequencing Center for Infectious Disease"/>
            <person name="Wu L."/>
            <person name="Ma J."/>
        </authorList>
    </citation>
    <scope>NUCLEOTIDE SEQUENCE [LARGE SCALE GENOMIC DNA]</scope>
    <source>
        <strain evidence="4">ZS-22-S1</strain>
    </source>
</reference>
<comment type="similarity">
    <text evidence="1">Belongs to the CdaR family.</text>
</comment>
<dbReference type="Pfam" id="PF17853">
    <property type="entry name" value="GGDEF_2"/>
    <property type="match status" value="1"/>
</dbReference>
<proteinExistence type="inferred from homology"/>
<sequence length="643" mass="67863">MTGVDVAVNDAVRKLLDLLASDASGEQLAHVPVAARSAGLSDAEHQELARATEVALRIRHTLTEHRRREAELRALFDTASDLSKLRDLDAVLRSIVHRARMLLRVDLSYLSLNDEAAGTTYMRVTDGSVSSLLPRLRIGHGEGLGGLVAQTAHPYASADYLSDPRFAHRSAIDDAVSAERMVGILGVPLMLGSKVIGVLFAADRQRREFTAEEVALLASLADHAAIAIDNAQLLEETRRANETISAGNESMRRAEDAHDRLMELVLRGGDVAEVAAEVAAVLGGGIVFFDAAGAELARVPVAAPPVVGTGNAATRSGFAAAMTSGMASAVVWPAEAVAASRAAGRAVRVGDQWVCAVLAGPELLGSLVLTGRAALDEADRRLFERACVVAALLLLLRRSVAKAEDEVRGELLTDLLTTPDRNPAALLARGRRLGIDLAAPHAVLIAHVDGVPRRRLAMACGRFATLVGLHAEQVVALVADGDPSELAGRLATSLSTSVEAPVTVGASGPAAGPPALAAAADEARRCLRSLLALGRVGHGAALADLGFVGQLIGDRTDLAGYVRATLGPVLDYDQRRGTDLVATLRAYFECGTNLTRAKDVLHVHVNTVVQRLDRIASLLGDDWQAPERALEIQIALRLHQLHE</sequence>
<dbReference type="SMART" id="SM00065">
    <property type="entry name" value="GAF"/>
    <property type="match status" value="1"/>
</dbReference>
<evidence type="ECO:0000313" key="3">
    <source>
        <dbReference type="EMBL" id="MFC4859109.1"/>
    </source>
</evidence>
<accession>A0ABV9SDN2</accession>
<dbReference type="InterPro" id="IPR051448">
    <property type="entry name" value="CdaR-like_regulators"/>
</dbReference>
<dbReference type="PANTHER" id="PTHR33744">
    <property type="entry name" value="CARBOHYDRATE DIACID REGULATOR"/>
    <property type="match status" value="1"/>
</dbReference>
<dbReference type="Gene3D" id="3.30.450.40">
    <property type="match status" value="1"/>
</dbReference>
<dbReference type="EMBL" id="JBHSIS010000026">
    <property type="protein sequence ID" value="MFC4859109.1"/>
    <property type="molecule type" value="Genomic_DNA"/>
</dbReference>
<name>A0ABV9SDN2_9PSEU</name>
<protein>
    <submittedName>
        <fullName evidence="3">Helix-turn-helix domain-containing protein</fullName>
    </submittedName>
</protein>
<dbReference type="InterPro" id="IPR029016">
    <property type="entry name" value="GAF-like_dom_sf"/>
</dbReference>
<dbReference type="InterPro" id="IPR042070">
    <property type="entry name" value="PucR_C-HTH_sf"/>
</dbReference>
<dbReference type="InterPro" id="IPR003018">
    <property type="entry name" value="GAF"/>
</dbReference>
<dbReference type="Pfam" id="PF13185">
    <property type="entry name" value="GAF_2"/>
    <property type="match status" value="1"/>
</dbReference>
<dbReference type="SUPFAM" id="SSF55781">
    <property type="entry name" value="GAF domain-like"/>
    <property type="match status" value="1"/>
</dbReference>
<dbReference type="Pfam" id="PF13556">
    <property type="entry name" value="HTH_30"/>
    <property type="match status" value="1"/>
</dbReference>
<evidence type="ECO:0000259" key="2">
    <source>
        <dbReference type="SMART" id="SM00065"/>
    </source>
</evidence>
<dbReference type="PANTHER" id="PTHR33744:SF1">
    <property type="entry name" value="DNA-BINDING TRANSCRIPTIONAL ACTIVATOR ADER"/>
    <property type="match status" value="1"/>
</dbReference>
<keyword evidence="4" id="KW-1185">Reference proteome</keyword>
<comment type="caution">
    <text evidence="3">The sequence shown here is derived from an EMBL/GenBank/DDBJ whole genome shotgun (WGS) entry which is preliminary data.</text>
</comment>
<dbReference type="Gene3D" id="1.10.10.2840">
    <property type="entry name" value="PucR C-terminal helix-turn-helix domain"/>
    <property type="match status" value="1"/>
</dbReference>
<feature type="domain" description="GAF" evidence="2">
    <location>
        <begin position="87"/>
        <end position="238"/>
    </location>
</feature>
<gene>
    <name evidence="3" type="ORF">ACFPCV_36905</name>
</gene>
<dbReference type="Proteomes" id="UP001595859">
    <property type="component" value="Unassembled WGS sequence"/>
</dbReference>